<evidence type="ECO:0000313" key="2">
    <source>
        <dbReference type="Proteomes" id="UP000299102"/>
    </source>
</evidence>
<organism evidence="1 2">
    <name type="scientific">Eumeta variegata</name>
    <name type="common">Bagworm moth</name>
    <name type="synonym">Eumeta japonica</name>
    <dbReference type="NCBI Taxonomy" id="151549"/>
    <lineage>
        <taxon>Eukaryota</taxon>
        <taxon>Metazoa</taxon>
        <taxon>Ecdysozoa</taxon>
        <taxon>Arthropoda</taxon>
        <taxon>Hexapoda</taxon>
        <taxon>Insecta</taxon>
        <taxon>Pterygota</taxon>
        <taxon>Neoptera</taxon>
        <taxon>Endopterygota</taxon>
        <taxon>Lepidoptera</taxon>
        <taxon>Glossata</taxon>
        <taxon>Ditrysia</taxon>
        <taxon>Tineoidea</taxon>
        <taxon>Psychidae</taxon>
        <taxon>Oiketicinae</taxon>
        <taxon>Eumeta</taxon>
    </lineage>
</organism>
<comment type="caution">
    <text evidence="1">The sequence shown here is derived from an EMBL/GenBank/DDBJ whole genome shotgun (WGS) entry which is preliminary data.</text>
</comment>
<sequence>MALLQIRHKVNADEKHIKASISDVTVSATTAVTAPDAHAQRGDADLIRRPIHDLPRNPYAVFNVNQTFVER</sequence>
<gene>
    <name evidence="1" type="ORF">EVAR_102431_1</name>
</gene>
<protein>
    <submittedName>
        <fullName evidence="1">Uncharacterized protein</fullName>
    </submittedName>
</protein>
<accession>A0A4C1YVK7</accession>
<name>A0A4C1YVK7_EUMVA</name>
<proteinExistence type="predicted"/>
<evidence type="ECO:0000313" key="1">
    <source>
        <dbReference type="EMBL" id="GBP80501.1"/>
    </source>
</evidence>
<dbReference type="AlphaFoldDB" id="A0A4C1YVK7"/>
<dbReference type="Proteomes" id="UP000299102">
    <property type="component" value="Unassembled WGS sequence"/>
</dbReference>
<reference evidence="1 2" key="1">
    <citation type="journal article" date="2019" name="Commun. Biol.">
        <title>The bagworm genome reveals a unique fibroin gene that provides high tensile strength.</title>
        <authorList>
            <person name="Kono N."/>
            <person name="Nakamura H."/>
            <person name="Ohtoshi R."/>
            <person name="Tomita M."/>
            <person name="Numata K."/>
            <person name="Arakawa K."/>
        </authorList>
    </citation>
    <scope>NUCLEOTIDE SEQUENCE [LARGE SCALE GENOMIC DNA]</scope>
</reference>
<dbReference type="EMBL" id="BGZK01001465">
    <property type="protein sequence ID" value="GBP80501.1"/>
    <property type="molecule type" value="Genomic_DNA"/>
</dbReference>
<keyword evidence="2" id="KW-1185">Reference proteome</keyword>